<organism evidence="1 2">
    <name type="scientific">Arxiozyma heterogenica</name>
    <dbReference type="NCBI Taxonomy" id="278026"/>
    <lineage>
        <taxon>Eukaryota</taxon>
        <taxon>Fungi</taxon>
        <taxon>Dikarya</taxon>
        <taxon>Ascomycota</taxon>
        <taxon>Saccharomycotina</taxon>
        <taxon>Saccharomycetes</taxon>
        <taxon>Saccharomycetales</taxon>
        <taxon>Saccharomycetaceae</taxon>
        <taxon>Arxiozyma</taxon>
    </lineage>
</organism>
<dbReference type="PANTHER" id="PTHR43210:SF5">
    <property type="entry name" value="DETHIOBIOTIN SYNTHETASE"/>
    <property type="match status" value="1"/>
</dbReference>
<dbReference type="GO" id="GO:0004141">
    <property type="term" value="F:dethiobiotin synthase activity"/>
    <property type="evidence" value="ECO:0007669"/>
    <property type="project" value="InterPro"/>
</dbReference>
<dbReference type="PIRSF" id="PIRSF006755">
    <property type="entry name" value="DTB_synth"/>
    <property type="match status" value="1"/>
</dbReference>
<dbReference type="GO" id="GO:0009102">
    <property type="term" value="P:biotin biosynthetic process"/>
    <property type="evidence" value="ECO:0007669"/>
    <property type="project" value="InterPro"/>
</dbReference>
<dbReference type="InterPro" id="IPR004472">
    <property type="entry name" value="DTB_synth_BioD"/>
</dbReference>
<sequence>MTEQPIFFITGTGTDVGKTFVAKLLVYGWYCNYWKPVQTGIESDCGDTFTVTHYPIGKWNTLVFPPRYELQKPLSPLAAMEYESNDNNKDIKLEDFQIPDGSNKAPLIIEGAGGVYVPITKKLEITTDLITHLIESTTRPFYVIVVADSGLGTLNHSLLTWEHLKQKVSKKNLLGCILNGKANKNNRQLLEQYGINIITEVPICDNLEMCIQIIEKLPSLEYVINKY</sequence>
<dbReference type="HAMAP" id="MF_00336">
    <property type="entry name" value="BioD"/>
    <property type="match status" value="1"/>
</dbReference>
<comment type="caution">
    <text evidence="1">The sequence shown here is derived from an EMBL/GenBank/DDBJ whole genome shotgun (WGS) entry which is preliminary data.</text>
</comment>
<reference evidence="2" key="1">
    <citation type="submission" date="2023-07" db="EMBL/GenBank/DDBJ databases">
        <title>A draft genome of Kazachstania heterogenica Y-27499.</title>
        <authorList>
            <person name="Donic C."/>
            <person name="Kralova J.S."/>
            <person name="Fidel L."/>
            <person name="Ben-Dor S."/>
            <person name="Jung S."/>
        </authorList>
    </citation>
    <scope>NUCLEOTIDE SEQUENCE [LARGE SCALE GENOMIC DNA]</scope>
    <source>
        <strain evidence="2">Y27499</strain>
    </source>
</reference>
<dbReference type="Gene3D" id="3.40.50.300">
    <property type="entry name" value="P-loop containing nucleotide triphosphate hydrolases"/>
    <property type="match status" value="1"/>
</dbReference>
<dbReference type="EMBL" id="JAWIZZ010000053">
    <property type="protein sequence ID" value="KAK5778214.1"/>
    <property type="molecule type" value="Genomic_DNA"/>
</dbReference>
<protein>
    <recommendedName>
        <fullName evidence="3">Dethiobiotin synthase</fullName>
    </recommendedName>
</protein>
<evidence type="ECO:0008006" key="3">
    <source>
        <dbReference type="Google" id="ProtNLM"/>
    </source>
</evidence>
<gene>
    <name evidence="1" type="ORF">RI543_003873</name>
</gene>
<dbReference type="Pfam" id="PF13500">
    <property type="entry name" value="AAA_26"/>
    <property type="match status" value="1"/>
</dbReference>
<dbReference type="SUPFAM" id="SSF52540">
    <property type="entry name" value="P-loop containing nucleoside triphosphate hydrolases"/>
    <property type="match status" value="1"/>
</dbReference>
<keyword evidence="2" id="KW-1185">Reference proteome</keyword>
<dbReference type="AlphaFoldDB" id="A0AAN7ZRL1"/>
<name>A0AAN7ZRL1_9SACH</name>
<evidence type="ECO:0000313" key="1">
    <source>
        <dbReference type="EMBL" id="KAK5778214.1"/>
    </source>
</evidence>
<dbReference type="Proteomes" id="UP001306508">
    <property type="component" value="Unassembled WGS sequence"/>
</dbReference>
<evidence type="ECO:0000313" key="2">
    <source>
        <dbReference type="Proteomes" id="UP001306508"/>
    </source>
</evidence>
<dbReference type="GO" id="GO:0000287">
    <property type="term" value="F:magnesium ion binding"/>
    <property type="evidence" value="ECO:0007669"/>
    <property type="project" value="InterPro"/>
</dbReference>
<dbReference type="CDD" id="cd03109">
    <property type="entry name" value="DTBS"/>
    <property type="match status" value="1"/>
</dbReference>
<dbReference type="GO" id="GO:0005524">
    <property type="term" value="F:ATP binding"/>
    <property type="evidence" value="ECO:0007669"/>
    <property type="project" value="InterPro"/>
</dbReference>
<proteinExistence type="inferred from homology"/>
<dbReference type="PANTHER" id="PTHR43210">
    <property type="entry name" value="DETHIOBIOTIN SYNTHETASE"/>
    <property type="match status" value="1"/>
</dbReference>
<dbReference type="NCBIfam" id="TIGR00347">
    <property type="entry name" value="bioD"/>
    <property type="match status" value="1"/>
</dbReference>
<accession>A0AAN7ZRL1</accession>
<dbReference type="InterPro" id="IPR027417">
    <property type="entry name" value="P-loop_NTPase"/>
</dbReference>